<dbReference type="GO" id="GO:0003676">
    <property type="term" value="F:nucleic acid binding"/>
    <property type="evidence" value="ECO:0007669"/>
    <property type="project" value="InterPro"/>
</dbReference>
<evidence type="ECO:0008006" key="3">
    <source>
        <dbReference type="Google" id="ProtNLM"/>
    </source>
</evidence>
<dbReference type="AlphaFoldDB" id="A0A397SD40"/>
<organism evidence="1 2">
    <name type="scientific">Glomus cerebriforme</name>
    <dbReference type="NCBI Taxonomy" id="658196"/>
    <lineage>
        <taxon>Eukaryota</taxon>
        <taxon>Fungi</taxon>
        <taxon>Fungi incertae sedis</taxon>
        <taxon>Mucoromycota</taxon>
        <taxon>Glomeromycotina</taxon>
        <taxon>Glomeromycetes</taxon>
        <taxon>Glomerales</taxon>
        <taxon>Glomeraceae</taxon>
        <taxon>Glomus</taxon>
    </lineage>
</organism>
<dbReference type="EMBL" id="QKYT01000535">
    <property type="protein sequence ID" value="RIA83898.1"/>
    <property type="molecule type" value="Genomic_DNA"/>
</dbReference>
<sequence>MVQKSAEQENVVILDEIVEKILRKNLNVGRIIEIFNPQQGINTAYIEHWKYNPLEQDRLLNTPKKLIPIFTPCSGCNRHTYFYRDLRPKCVINIPLYNLHRISLQHKNYNPFSHLTISFRNYIITKDPFCSLRVTTYNLYRQRSNNSTPITITDTQLPSPLTLSSPPYNHLVTDITDPILKQSLLGCKTTLLRLQEIKISHHQFRHFTFFTDGSVKHLTSQNCRIGFGWIETEANIHTSHFYGRTTHLPSATKAETMALLTAILTVPPNSTITMSQIQQLYIMAAIETIN</sequence>
<name>A0A397SD40_9GLOM</name>
<gene>
    <name evidence="1" type="ORF">C1645_833103</name>
</gene>
<reference evidence="1 2" key="1">
    <citation type="submission" date="2018-06" db="EMBL/GenBank/DDBJ databases">
        <title>Comparative genomics reveals the genomic features of Rhizophagus irregularis, R. cerebriforme, R. diaphanum and Gigaspora rosea, and their symbiotic lifestyle signature.</title>
        <authorList>
            <person name="Morin E."/>
            <person name="San Clemente H."/>
            <person name="Chen E.C.H."/>
            <person name="De La Providencia I."/>
            <person name="Hainaut M."/>
            <person name="Kuo A."/>
            <person name="Kohler A."/>
            <person name="Murat C."/>
            <person name="Tang N."/>
            <person name="Roy S."/>
            <person name="Loubradou J."/>
            <person name="Henrissat B."/>
            <person name="Grigoriev I.V."/>
            <person name="Corradi N."/>
            <person name="Roux C."/>
            <person name="Martin F.M."/>
        </authorList>
    </citation>
    <scope>NUCLEOTIDE SEQUENCE [LARGE SCALE GENOMIC DNA]</scope>
    <source>
        <strain evidence="1 2">DAOM 227022</strain>
    </source>
</reference>
<proteinExistence type="predicted"/>
<feature type="non-terminal residue" evidence="1">
    <location>
        <position position="290"/>
    </location>
</feature>
<evidence type="ECO:0000313" key="2">
    <source>
        <dbReference type="Proteomes" id="UP000265703"/>
    </source>
</evidence>
<dbReference type="Proteomes" id="UP000265703">
    <property type="component" value="Unassembled WGS sequence"/>
</dbReference>
<dbReference type="InterPro" id="IPR036397">
    <property type="entry name" value="RNaseH_sf"/>
</dbReference>
<keyword evidence="2" id="KW-1185">Reference proteome</keyword>
<evidence type="ECO:0000313" key="1">
    <source>
        <dbReference type="EMBL" id="RIA83898.1"/>
    </source>
</evidence>
<dbReference type="OrthoDB" id="2486999at2759"/>
<protein>
    <recommendedName>
        <fullName evidence="3">RNase H type-1 domain-containing protein</fullName>
    </recommendedName>
</protein>
<accession>A0A397SD40</accession>
<dbReference type="Gene3D" id="3.30.420.10">
    <property type="entry name" value="Ribonuclease H-like superfamily/Ribonuclease H"/>
    <property type="match status" value="1"/>
</dbReference>
<comment type="caution">
    <text evidence="1">The sequence shown here is derived from an EMBL/GenBank/DDBJ whole genome shotgun (WGS) entry which is preliminary data.</text>
</comment>